<dbReference type="AlphaFoldDB" id="L8FMG4"/>
<dbReference type="Pfam" id="PF14223">
    <property type="entry name" value="Retrotran_gag_2"/>
    <property type="match status" value="1"/>
</dbReference>
<dbReference type="EMBL" id="GL573275">
    <property type="protein sequence ID" value="ELR02082.1"/>
    <property type="molecule type" value="Genomic_DNA"/>
</dbReference>
<dbReference type="Proteomes" id="UP000011064">
    <property type="component" value="Unassembled WGS sequence"/>
</dbReference>
<accession>L8FMG4</accession>
<dbReference type="InParanoid" id="L8FMG4"/>
<reference evidence="2" key="1">
    <citation type="submission" date="2010-09" db="EMBL/GenBank/DDBJ databases">
        <title>The genome sequence of Geomyces destructans 20631-21.</title>
        <authorList>
            <consortium name="The Broad Institute Genome Sequencing Platform"/>
            <person name="Cuomo C.A."/>
            <person name="Blehert D.S."/>
            <person name="Lorch J.M."/>
            <person name="Young S.K."/>
            <person name="Zeng Q."/>
            <person name="Gargeya S."/>
            <person name="Fitzgerald M."/>
            <person name="Haas B."/>
            <person name="Abouelleil A."/>
            <person name="Alvarado L."/>
            <person name="Arachchi H.M."/>
            <person name="Berlin A."/>
            <person name="Brown A."/>
            <person name="Chapman S.B."/>
            <person name="Chen Z."/>
            <person name="Dunbar C."/>
            <person name="Freedman E."/>
            <person name="Gearin G."/>
            <person name="Gellesch M."/>
            <person name="Goldberg J."/>
            <person name="Griggs A."/>
            <person name="Gujja S."/>
            <person name="Heiman D."/>
            <person name="Howarth C."/>
            <person name="Larson L."/>
            <person name="Lui A."/>
            <person name="MacDonald P.J.P."/>
            <person name="Montmayeur A."/>
            <person name="Murphy C."/>
            <person name="Neiman D."/>
            <person name="Pearson M."/>
            <person name="Priest M."/>
            <person name="Roberts A."/>
            <person name="Saif S."/>
            <person name="Shea T."/>
            <person name="Shenoy N."/>
            <person name="Sisk P."/>
            <person name="Stolte C."/>
            <person name="Sykes S."/>
            <person name="Wortman J."/>
            <person name="Nusbaum C."/>
            <person name="Birren B."/>
        </authorList>
    </citation>
    <scope>NUCLEOTIDE SEQUENCE [LARGE SCALE GENOMIC DNA]</scope>
    <source>
        <strain evidence="2">ATCC MYA-4855 / 20631-21</strain>
    </source>
</reference>
<proteinExistence type="predicted"/>
<name>L8FMG4_PSED2</name>
<keyword evidence="2" id="KW-1185">Reference proteome</keyword>
<sequence length="170" mass="19029">MENCDGDLVDANDLVRFVHPKGTAPPQADEFDEKVDIEKFATWKAWKAGDASMKLIIQTNVKETPSQLLAGCKSACEMWVILQSQYEGTGAVLNFNAIETYTKIKYGDYANLEQFIIGFKKAIEKLTNLEIPPPDVWHPILFIMALSDALPIWAERQCSNTCSEATMCYG</sequence>
<protein>
    <submittedName>
        <fullName evidence="1">Uncharacterized protein</fullName>
    </submittedName>
</protein>
<evidence type="ECO:0000313" key="2">
    <source>
        <dbReference type="Proteomes" id="UP000011064"/>
    </source>
</evidence>
<evidence type="ECO:0000313" key="1">
    <source>
        <dbReference type="EMBL" id="ELR02082.1"/>
    </source>
</evidence>
<dbReference type="HOGENOM" id="CLU_1571316_0_0_1"/>
<dbReference type="VEuPathDB" id="FungiDB:GMDG_05243"/>
<gene>
    <name evidence="1" type="ORF">GMDG_05243</name>
</gene>
<organism evidence="1 2">
    <name type="scientific">Pseudogymnoascus destructans (strain ATCC MYA-4855 / 20631-21)</name>
    <name type="common">Bat white-nose syndrome fungus</name>
    <name type="synonym">Geomyces destructans</name>
    <dbReference type="NCBI Taxonomy" id="658429"/>
    <lineage>
        <taxon>Eukaryota</taxon>
        <taxon>Fungi</taxon>
        <taxon>Dikarya</taxon>
        <taxon>Ascomycota</taxon>
        <taxon>Pezizomycotina</taxon>
        <taxon>Leotiomycetes</taxon>
        <taxon>Thelebolales</taxon>
        <taxon>Thelebolaceae</taxon>
        <taxon>Pseudogymnoascus</taxon>
    </lineage>
</organism>